<organism evidence="2 3">
    <name type="scientific">candidate division MSBL1 archaeon SCGC-AAA259D14</name>
    <dbReference type="NCBI Taxonomy" id="1698261"/>
    <lineage>
        <taxon>Archaea</taxon>
        <taxon>Methanobacteriati</taxon>
        <taxon>Methanobacteriota</taxon>
        <taxon>candidate division MSBL1</taxon>
    </lineage>
</organism>
<sequence>MGKGVEKRIVVPIKQVPDMDKVKFNKEEGRIDRSSADTEPNPFDLNALEEAVKFKEEFGGEIVAISMGPSQADSTLKEALARGADEAILLSDKFFGGADTWATAYTLSIGIKKLGNFDLILCGEKTVDGDTGQVGPEIAEILDIPHAAFVSEVLERNNDSIKVVSDAWGGSYVKKLEFPGVITVTKDVNVPRLPSLKDKMAARKAEIKLWGLDDFPEVEKDVVGIRGSPTSVNKIEIVPEPKREGKIFRDDISKSVDKLIGALKEDGVLNEVRLD</sequence>
<dbReference type="SMART" id="SM00893">
    <property type="entry name" value="ETF"/>
    <property type="match status" value="1"/>
</dbReference>
<evidence type="ECO:0000259" key="1">
    <source>
        <dbReference type="SMART" id="SM00893"/>
    </source>
</evidence>
<dbReference type="InterPro" id="IPR012255">
    <property type="entry name" value="ETF_b"/>
</dbReference>
<evidence type="ECO:0000313" key="2">
    <source>
        <dbReference type="EMBL" id="KXA89024.1"/>
    </source>
</evidence>
<reference evidence="2 3" key="1">
    <citation type="journal article" date="2016" name="Sci. Rep.">
        <title>Metabolic traits of an uncultured archaeal lineage -MSBL1- from brine pools of the Red Sea.</title>
        <authorList>
            <person name="Mwirichia R."/>
            <person name="Alam I."/>
            <person name="Rashid M."/>
            <person name="Vinu M."/>
            <person name="Ba-Alawi W."/>
            <person name="Anthony Kamau A."/>
            <person name="Kamanda Ngugi D."/>
            <person name="Goker M."/>
            <person name="Klenk H.P."/>
            <person name="Bajic V."/>
            <person name="Stingl U."/>
        </authorList>
    </citation>
    <scope>NUCLEOTIDE SEQUENCE [LARGE SCALE GENOMIC DNA]</scope>
    <source>
        <strain evidence="2">SCGC-AAA259D14</strain>
    </source>
</reference>
<dbReference type="InterPro" id="IPR014730">
    <property type="entry name" value="ETF_a/b_N"/>
</dbReference>
<name>A0A133U4B8_9EURY</name>
<dbReference type="PANTHER" id="PTHR21294:SF17">
    <property type="entry name" value="PROTEIN FIXA"/>
    <property type="match status" value="1"/>
</dbReference>
<comment type="caution">
    <text evidence="2">The sequence shown here is derived from an EMBL/GenBank/DDBJ whole genome shotgun (WGS) entry which is preliminary data.</text>
</comment>
<keyword evidence="3" id="KW-1185">Reference proteome</keyword>
<dbReference type="Pfam" id="PF01012">
    <property type="entry name" value="ETF"/>
    <property type="match status" value="1"/>
</dbReference>
<accession>A0A133U4B8</accession>
<protein>
    <submittedName>
        <fullName evidence="2">Electron transfer flavoprotein, beta subunit</fullName>
    </submittedName>
</protein>
<dbReference type="PANTHER" id="PTHR21294">
    <property type="entry name" value="ELECTRON TRANSFER FLAVOPROTEIN BETA-SUBUNIT"/>
    <property type="match status" value="1"/>
</dbReference>
<proteinExistence type="predicted"/>
<dbReference type="InterPro" id="IPR014729">
    <property type="entry name" value="Rossmann-like_a/b/a_fold"/>
</dbReference>
<dbReference type="Gene3D" id="3.40.50.620">
    <property type="entry name" value="HUPs"/>
    <property type="match status" value="1"/>
</dbReference>
<dbReference type="SUPFAM" id="SSF52402">
    <property type="entry name" value="Adenine nucleotide alpha hydrolases-like"/>
    <property type="match status" value="1"/>
</dbReference>
<dbReference type="CDD" id="cd01714">
    <property type="entry name" value="ETF_beta"/>
    <property type="match status" value="1"/>
</dbReference>
<dbReference type="PIRSF" id="PIRSF000090">
    <property type="entry name" value="Beta-ETF"/>
    <property type="match status" value="1"/>
</dbReference>
<dbReference type="PATRIC" id="fig|1698261.3.peg.949"/>
<evidence type="ECO:0000313" key="3">
    <source>
        <dbReference type="Proteomes" id="UP000070589"/>
    </source>
</evidence>
<dbReference type="GO" id="GO:0009055">
    <property type="term" value="F:electron transfer activity"/>
    <property type="evidence" value="ECO:0007669"/>
    <property type="project" value="InterPro"/>
</dbReference>
<dbReference type="AlphaFoldDB" id="A0A133U4B8"/>
<gene>
    <name evidence="2" type="ORF">AKJ62_03970</name>
</gene>
<dbReference type="EMBL" id="LHXL01000062">
    <property type="protein sequence ID" value="KXA89024.1"/>
    <property type="molecule type" value="Genomic_DNA"/>
</dbReference>
<dbReference type="InterPro" id="IPR033948">
    <property type="entry name" value="ETF_beta_N"/>
</dbReference>
<dbReference type="Proteomes" id="UP000070589">
    <property type="component" value="Unassembled WGS sequence"/>
</dbReference>
<feature type="domain" description="Electron transfer flavoprotein alpha/beta-subunit N-terminal" evidence="1">
    <location>
        <begin position="28"/>
        <end position="219"/>
    </location>
</feature>